<comment type="caution">
    <text evidence="7">The sequence shown here is derived from an EMBL/GenBank/DDBJ whole genome shotgun (WGS) entry which is preliminary data.</text>
</comment>
<dbReference type="InterPro" id="IPR001647">
    <property type="entry name" value="HTH_TetR"/>
</dbReference>
<evidence type="ECO:0000256" key="5">
    <source>
        <dbReference type="PROSITE-ProRule" id="PRU00335"/>
    </source>
</evidence>
<keyword evidence="3 5" id="KW-0238">DNA-binding</keyword>
<dbReference type="PROSITE" id="PS01081">
    <property type="entry name" value="HTH_TETR_1"/>
    <property type="match status" value="1"/>
</dbReference>
<accession>A0A9W5MYT9</accession>
<dbReference type="PROSITE" id="PS50977">
    <property type="entry name" value="HTH_TETR_2"/>
    <property type="match status" value="1"/>
</dbReference>
<evidence type="ECO:0000256" key="2">
    <source>
        <dbReference type="ARBA" id="ARBA00023015"/>
    </source>
</evidence>
<dbReference type="EMBL" id="ACEO02000009">
    <property type="protein sequence ID" value="EFC51697.1"/>
    <property type="molecule type" value="Genomic_DNA"/>
</dbReference>
<dbReference type="Proteomes" id="UP000004621">
    <property type="component" value="Unassembled WGS sequence"/>
</dbReference>
<protein>
    <submittedName>
        <fullName evidence="7">HTH-type transcriptional regulator MtrR</fullName>
    </submittedName>
</protein>
<sequence>MRRTKTEALKTKEYLMLAALDTFYKKGIARTSLNEIAQAAGVTRGALYWHFKNKEDLFDALFQRICDDIESCIKEDSNNNNEQAWSSFRLTLTRFFERLQHNELHYKFHSILFLKCEHTEQNEAVIAIAKKHQSLWREKIVAVLTDAVQQKALADNLDIDMAVIFIKSSLDGLIWRWLSSGQGFDLAQTAPRMIEIIIDTLENHPQLRKQS</sequence>
<dbReference type="InterPro" id="IPR013572">
    <property type="entry name" value="Tscrpt_reg_MAATS_C"/>
</dbReference>
<reference evidence="7 8" key="1">
    <citation type="submission" date="2010-01" db="EMBL/GenBank/DDBJ databases">
        <authorList>
            <person name="Weinstock G."/>
            <person name="Sodergren E."/>
            <person name="Clifton S."/>
            <person name="Fulton L."/>
            <person name="Fulton B."/>
            <person name="Courtney L."/>
            <person name="Fronick C."/>
            <person name="Harrison M."/>
            <person name="Strong C."/>
            <person name="Farmer C."/>
            <person name="Delahaunty K."/>
            <person name="Markovic C."/>
            <person name="Hall O."/>
            <person name="Minx P."/>
            <person name="Tomlinson C."/>
            <person name="Mitreva M."/>
            <person name="Nelson J."/>
            <person name="Hou S."/>
            <person name="Wollam A."/>
            <person name="Pepin K.H."/>
            <person name="Johnson M."/>
            <person name="Bhonagiri V."/>
            <person name="Nash W.E."/>
            <person name="Warren W."/>
            <person name="Chinwalla A."/>
            <person name="Mardis E.R."/>
            <person name="Wilson R.K."/>
        </authorList>
    </citation>
    <scope>NUCLEOTIDE SEQUENCE [LARGE SCALE GENOMIC DNA]</scope>
    <source>
        <strain evidence="7 8">NJ9703</strain>
    </source>
</reference>
<evidence type="ECO:0000313" key="7">
    <source>
        <dbReference type="EMBL" id="EFC51697.1"/>
    </source>
</evidence>
<dbReference type="GO" id="GO:0003677">
    <property type="term" value="F:DNA binding"/>
    <property type="evidence" value="ECO:0007669"/>
    <property type="project" value="UniProtKB-UniRule"/>
</dbReference>
<dbReference type="PRINTS" id="PR00455">
    <property type="entry name" value="HTHTETR"/>
</dbReference>
<dbReference type="InterPro" id="IPR036271">
    <property type="entry name" value="Tet_transcr_reg_TetR-rel_C_sf"/>
</dbReference>
<keyword evidence="1" id="KW-0678">Repressor</keyword>
<dbReference type="SUPFAM" id="SSF46689">
    <property type="entry name" value="Homeodomain-like"/>
    <property type="match status" value="1"/>
</dbReference>
<dbReference type="RefSeq" id="WP_004520505.1">
    <property type="nucleotide sequence ID" value="NZ_ACEO02000009.1"/>
</dbReference>
<evidence type="ECO:0000256" key="3">
    <source>
        <dbReference type="ARBA" id="ARBA00023125"/>
    </source>
</evidence>
<feature type="domain" description="HTH tetR-type" evidence="6">
    <location>
        <begin position="9"/>
        <end position="69"/>
    </location>
</feature>
<dbReference type="Gene3D" id="1.10.357.10">
    <property type="entry name" value="Tetracycline Repressor, domain 2"/>
    <property type="match status" value="1"/>
</dbReference>
<dbReference type="InterPro" id="IPR050624">
    <property type="entry name" value="HTH-type_Tx_Regulator"/>
</dbReference>
<dbReference type="PANTHER" id="PTHR43479">
    <property type="entry name" value="ACREF/ENVCD OPERON REPRESSOR-RELATED"/>
    <property type="match status" value="1"/>
</dbReference>
<name>A0A9W5MYT9_NEISU</name>
<keyword evidence="4" id="KW-0804">Transcription</keyword>
<organism evidence="7 8">
    <name type="scientific">Neisseria subflava NJ9703</name>
    <dbReference type="NCBI Taxonomy" id="546268"/>
    <lineage>
        <taxon>Bacteria</taxon>
        <taxon>Pseudomonadati</taxon>
        <taxon>Pseudomonadota</taxon>
        <taxon>Betaproteobacteria</taxon>
        <taxon>Neisseriales</taxon>
        <taxon>Neisseriaceae</taxon>
        <taxon>Neisseria</taxon>
    </lineage>
</organism>
<dbReference type="SUPFAM" id="SSF48498">
    <property type="entry name" value="Tetracyclin repressor-like, C-terminal domain"/>
    <property type="match status" value="1"/>
</dbReference>
<gene>
    <name evidence="7" type="primary">mtrR</name>
    <name evidence="7" type="ORF">NEISUBOT_04952</name>
</gene>
<evidence type="ECO:0000259" key="6">
    <source>
        <dbReference type="PROSITE" id="PS50977"/>
    </source>
</evidence>
<dbReference type="PANTHER" id="PTHR43479:SF11">
    <property type="entry name" value="ACREF_ENVCD OPERON REPRESSOR-RELATED"/>
    <property type="match status" value="1"/>
</dbReference>
<evidence type="ECO:0000313" key="8">
    <source>
        <dbReference type="Proteomes" id="UP000004621"/>
    </source>
</evidence>
<keyword evidence="2" id="KW-0805">Transcription regulation</keyword>
<dbReference type="InterPro" id="IPR009057">
    <property type="entry name" value="Homeodomain-like_sf"/>
</dbReference>
<dbReference type="AlphaFoldDB" id="A0A9W5MYT9"/>
<dbReference type="Pfam" id="PF00440">
    <property type="entry name" value="TetR_N"/>
    <property type="match status" value="1"/>
</dbReference>
<feature type="DNA-binding region" description="H-T-H motif" evidence="5">
    <location>
        <begin position="32"/>
        <end position="51"/>
    </location>
</feature>
<evidence type="ECO:0000256" key="4">
    <source>
        <dbReference type="ARBA" id="ARBA00023163"/>
    </source>
</evidence>
<dbReference type="InterPro" id="IPR023772">
    <property type="entry name" value="DNA-bd_HTH_TetR-type_CS"/>
</dbReference>
<dbReference type="Pfam" id="PF08361">
    <property type="entry name" value="TetR_C_2"/>
    <property type="match status" value="1"/>
</dbReference>
<proteinExistence type="predicted"/>
<evidence type="ECO:0000256" key="1">
    <source>
        <dbReference type="ARBA" id="ARBA00022491"/>
    </source>
</evidence>